<dbReference type="Gene3D" id="3.40.50.1110">
    <property type="entry name" value="SGNH hydrolase"/>
    <property type="match status" value="2"/>
</dbReference>
<dbReference type="EMBL" id="VOIH02000012">
    <property type="protein sequence ID" value="KAF3431183.1"/>
    <property type="molecule type" value="Genomic_DNA"/>
</dbReference>
<dbReference type="PANTHER" id="PTHR22835:SF117">
    <property type="entry name" value="GDSL-LIKE LIPASE_ACYLHYDROLASE"/>
    <property type="match status" value="1"/>
</dbReference>
<organism evidence="6 7">
    <name type="scientific">Rhamnella rubrinervis</name>
    <dbReference type="NCBI Taxonomy" id="2594499"/>
    <lineage>
        <taxon>Eukaryota</taxon>
        <taxon>Viridiplantae</taxon>
        <taxon>Streptophyta</taxon>
        <taxon>Embryophyta</taxon>
        <taxon>Tracheophyta</taxon>
        <taxon>Spermatophyta</taxon>
        <taxon>Magnoliopsida</taxon>
        <taxon>eudicotyledons</taxon>
        <taxon>Gunneridae</taxon>
        <taxon>Pentapetalae</taxon>
        <taxon>rosids</taxon>
        <taxon>fabids</taxon>
        <taxon>Rosales</taxon>
        <taxon>Rhamnaceae</taxon>
        <taxon>rhamnoid group</taxon>
        <taxon>Rhamneae</taxon>
        <taxon>Rhamnella</taxon>
    </lineage>
</organism>
<protein>
    <submittedName>
        <fullName evidence="6">Uncharacterized protein</fullName>
    </submittedName>
</protein>
<comment type="caution">
    <text evidence="6">The sequence shown here is derived from an EMBL/GenBank/DDBJ whole genome shotgun (WGS) entry which is preliminary data.</text>
</comment>
<dbReference type="PANTHER" id="PTHR22835">
    <property type="entry name" value="ZINC FINGER FYVE DOMAIN CONTAINING PROTEIN"/>
    <property type="match status" value="1"/>
</dbReference>
<evidence type="ECO:0000256" key="2">
    <source>
        <dbReference type="ARBA" id="ARBA00022729"/>
    </source>
</evidence>
<dbReference type="AlphaFoldDB" id="A0A8K0DLM4"/>
<name>A0A8K0DLM4_9ROSA</name>
<evidence type="ECO:0000313" key="6">
    <source>
        <dbReference type="EMBL" id="KAF3431183.1"/>
    </source>
</evidence>
<dbReference type="Proteomes" id="UP000796880">
    <property type="component" value="Unassembled WGS sequence"/>
</dbReference>
<evidence type="ECO:0000256" key="1">
    <source>
        <dbReference type="ARBA" id="ARBA00008668"/>
    </source>
</evidence>
<dbReference type="InterPro" id="IPR035669">
    <property type="entry name" value="SGNH_plant_lipase-like"/>
</dbReference>
<accession>A0A8K0DLM4</accession>
<comment type="similarity">
    <text evidence="1">Belongs to the 'GDSL' lipolytic enzyme family.</text>
</comment>
<keyword evidence="4" id="KW-0325">Glycoprotein</keyword>
<dbReference type="CDD" id="cd01837">
    <property type="entry name" value="SGNH_plant_lipase_like"/>
    <property type="match status" value="2"/>
</dbReference>
<dbReference type="GO" id="GO:0016788">
    <property type="term" value="F:hydrolase activity, acting on ester bonds"/>
    <property type="evidence" value="ECO:0007669"/>
    <property type="project" value="InterPro"/>
</dbReference>
<proteinExistence type="inferred from homology"/>
<evidence type="ECO:0000256" key="3">
    <source>
        <dbReference type="ARBA" id="ARBA00022801"/>
    </source>
</evidence>
<dbReference type="SUPFAM" id="SSF52266">
    <property type="entry name" value="SGNH hydrolase"/>
    <property type="match status" value="2"/>
</dbReference>
<dbReference type="InterPro" id="IPR036514">
    <property type="entry name" value="SGNH_hydro_sf"/>
</dbReference>
<keyword evidence="3" id="KW-0378">Hydrolase</keyword>
<evidence type="ECO:0000313" key="7">
    <source>
        <dbReference type="Proteomes" id="UP000796880"/>
    </source>
</evidence>
<reference evidence="6" key="1">
    <citation type="submission" date="2020-03" db="EMBL/GenBank/DDBJ databases">
        <title>A high-quality chromosome-level genome assembly of a woody plant with both climbing and erect habits, Rhamnella rubrinervis.</title>
        <authorList>
            <person name="Lu Z."/>
            <person name="Yang Y."/>
            <person name="Zhu X."/>
            <person name="Sun Y."/>
        </authorList>
    </citation>
    <scope>NUCLEOTIDE SEQUENCE</scope>
    <source>
        <strain evidence="6">BYM</strain>
        <tissue evidence="6">Leaf</tissue>
    </source>
</reference>
<sequence>MNLSLMESHTLTLSALTILLSLSLCLAADTCQFPAIFNFGDSNSDTGGLSAVFGQAGSPHGESYFNGPAGRYCDGRLLIDFIAEKVGLPFLSPFLDSLGTNFSYGANFATAGSTIRPQNQTLRQSGFSPISLDVQFTEFNDFYRRTQIVRSRGGAFEQLMPKKEVFSKALYTLDIGQNDLTSGYFSNMSTTQVKAFVPDLIQQFSNIVKYLYGTQGGRYFWVHNTGPVGCLPYVMDRLLIRTPEVDKAGCASPFNEVAQYFNRGLKKAVQQLRQDLPDAAVTYVDIYSLKYELLSNGPKHGFEEPLKACCGHGGKYNFNLNVGCGGSVMVRGKEVVVGRSCADPSVRVIWDGVHFTQAANKWISEQIAGVNFPAIFNFGDSNSDTGGISAAFGQAPPPNGLTYFHTPSGRYSDGRLIIDFIAESLRLPHLSAYLDSVGSNFSHGANFATAGSTIRPQNTTISQSGYSPISLNVQLVQYSDFHTRSQHFRKQVELFEKLLPKEEFFSGALYTFDIGQNDLTAGYKLNLTTDQVKAYVPDLLRQLSNTIKKVYGEGGRSFWLHNTGPVGCLPYVLDRYLITAAQIDKYGCATPFNDVAQYFNTGLKATVAQLRKDLPEAAITYVDVYSVKYTLISQANKFGFKKPLVACCGHGGKYNFNNNMRCGSKRTINGKEALIAKSCANPRVRIIWDGIHFTEAANRWVFQHIANGSYSDPPIPLKMACHRMRL</sequence>
<keyword evidence="7" id="KW-1185">Reference proteome</keyword>
<evidence type="ECO:0000256" key="4">
    <source>
        <dbReference type="ARBA" id="ARBA00023180"/>
    </source>
</evidence>
<gene>
    <name evidence="6" type="ORF">FNV43_RR25913</name>
</gene>
<dbReference type="Pfam" id="PF00657">
    <property type="entry name" value="Lipase_GDSL"/>
    <property type="match status" value="2"/>
</dbReference>
<feature type="signal peptide" evidence="5">
    <location>
        <begin position="1"/>
        <end position="27"/>
    </location>
</feature>
<feature type="chain" id="PRO_5035467124" evidence="5">
    <location>
        <begin position="28"/>
        <end position="726"/>
    </location>
</feature>
<dbReference type="OrthoDB" id="1600564at2759"/>
<dbReference type="InterPro" id="IPR001087">
    <property type="entry name" value="GDSL"/>
</dbReference>
<keyword evidence="2 5" id="KW-0732">Signal</keyword>
<dbReference type="FunFam" id="3.40.50.1110:FF:000003">
    <property type="entry name" value="GDSL esterase/lipase APG"/>
    <property type="match status" value="1"/>
</dbReference>
<evidence type="ECO:0000256" key="5">
    <source>
        <dbReference type="SAM" id="SignalP"/>
    </source>
</evidence>